<dbReference type="Proteomes" id="UP000276061">
    <property type="component" value="Unassembled WGS sequence"/>
</dbReference>
<name>A0A3N0G3G7_9GAMM</name>
<dbReference type="AlphaFoldDB" id="A0A3N0G3G7"/>
<dbReference type="OrthoDB" id="6434343at2"/>
<keyword evidence="1" id="KW-1133">Transmembrane helix</keyword>
<sequence>MHQEFNGTASGQFSARDIINIHHPNEPVAEDEQLLPAQRQRLHQLLDEISAISGEAKKDLWRAVHAHIDVRSVHFITTQKFHKAEIYLEKRLADAKQARECKRLVAEILRLTAENKSVARDRFCLRTFGTKMLNDLSREQLQAVFNFFDNEPTPRESELKKNAHWQDIVIAYPKLFLVFFLAGFVVSFVFR</sequence>
<evidence type="ECO:0000313" key="2">
    <source>
        <dbReference type="EMBL" id="RNM07037.1"/>
    </source>
</evidence>
<feature type="transmembrane region" description="Helical" evidence="1">
    <location>
        <begin position="169"/>
        <end position="190"/>
    </location>
</feature>
<keyword evidence="1" id="KW-0812">Transmembrane</keyword>
<dbReference type="RefSeq" id="WP_123252421.1">
    <property type="nucleotide sequence ID" value="NZ_RJLR01000015.1"/>
</dbReference>
<comment type="caution">
    <text evidence="2">The sequence shown here is derived from an EMBL/GenBank/DDBJ whole genome shotgun (WGS) entry which is preliminary data.</text>
</comment>
<evidence type="ECO:0000256" key="1">
    <source>
        <dbReference type="SAM" id="Phobius"/>
    </source>
</evidence>
<keyword evidence="1" id="KW-0472">Membrane</keyword>
<proteinExistence type="predicted"/>
<dbReference type="EMBL" id="RJLR01000015">
    <property type="protein sequence ID" value="RNM07037.1"/>
    <property type="molecule type" value="Genomic_DNA"/>
</dbReference>
<evidence type="ECO:0008006" key="4">
    <source>
        <dbReference type="Google" id="ProtNLM"/>
    </source>
</evidence>
<protein>
    <recommendedName>
        <fullName evidence="4">Flagella biosynthesis regulator Flk</fullName>
    </recommendedName>
</protein>
<evidence type="ECO:0000313" key="3">
    <source>
        <dbReference type="Proteomes" id="UP000276061"/>
    </source>
</evidence>
<organism evidence="2 3">
    <name type="scientific">Dickeya undicola</name>
    <dbReference type="NCBI Taxonomy" id="1577887"/>
    <lineage>
        <taxon>Bacteria</taxon>
        <taxon>Pseudomonadati</taxon>
        <taxon>Pseudomonadota</taxon>
        <taxon>Gammaproteobacteria</taxon>
        <taxon>Enterobacterales</taxon>
        <taxon>Pectobacteriaceae</taxon>
        <taxon>Dickeya</taxon>
    </lineage>
</organism>
<reference evidence="2 3" key="1">
    <citation type="submission" date="2018-11" db="EMBL/GenBank/DDBJ databases">
        <title>Characterization of surface water Dickeya isolates.</title>
        <authorList>
            <person name="Van Gijsegem F."/>
            <person name="Pedron J."/>
        </authorList>
    </citation>
    <scope>NUCLEOTIDE SEQUENCE [LARGE SCALE GENOMIC DNA]</scope>
    <source>
        <strain evidence="2 3">FVG1-MFV-O17</strain>
    </source>
</reference>
<gene>
    <name evidence="2" type="ORF">EF878_07885</name>
</gene>
<accession>A0A3N0G3G7</accession>